<sequence length="160" mass="17570">MLMAAVGASGDHQERRHGDRRKLEEKAVGASGSNPVLTERVKSDRASGSEEGQRGDRKQPWKLLVWDQDGNCHEGTTPYIGKPTMFVESTWMAPIGSDITISLVPGEEDSVGQELIQGKVIWHCPQDDEFKNEAGFGVLFQQQWPQLLGPDTLSGPKEGV</sequence>
<name>A0A7S8IZJ1_9BACT</name>
<proteinExistence type="predicted"/>
<dbReference type="Proteomes" id="UP000593737">
    <property type="component" value="Chromosome"/>
</dbReference>
<reference evidence="2 3" key="1">
    <citation type="journal article" date="2020" name="ISME J.">
        <title>Enrichment and physiological characterization of a novel comammox Nitrospira indicates ammonium inhibition of complete nitrification.</title>
        <authorList>
            <person name="Sakoula D."/>
            <person name="Koch H."/>
            <person name="Frank J."/>
            <person name="Jetten M.S.M."/>
            <person name="van Kessel M.A.H.J."/>
            <person name="Lucker S."/>
        </authorList>
    </citation>
    <scope>NUCLEOTIDE SEQUENCE [LARGE SCALE GENOMIC DNA]</scope>
    <source>
        <strain evidence="2">Comreactor17</strain>
    </source>
</reference>
<accession>A0A7S8IZJ1</accession>
<evidence type="ECO:0008006" key="4">
    <source>
        <dbReference type="Google" id="ProtNLM"/>
    </source>
</evidence>
<dbReference type="KEGG" id="nkf:Nkreftii_002996"/>
<dbReference type="EMBL" id="CP047423">
    <property type="protein sequence ID" value="QPD05222.1"/>
    <property type="molecule type" value="Genomic_DNA"/>
</dbReference>
<feature type="region of interest" description="Disordered" evidence="1">
    <location>
        <begin position="1"/>
        <end position="62"/>
    </location>
</feature>
<dbReference type="Gene3D" id="2.40.10.220">
    <property type="entry name" value="predicted glycosyltransferase like domains"/>
    <property type="match status" value="1"/>
</dbReference>
<protein>
    <recommendedName>
        <fullName evidence="4">PilZ domain-containing protein</fullName>
    </recommendedName>
</protein>
<gene>
    <name evidence="2" type="ORF">Nkreftii_002996</name>
</gene>
<evidence type="ECO:0000313" key="3">
    <source>
        <dbReference type="Proteomes" id="UP000593737"/>
    </source>
</evidence>
<evidence type="ECO:0000256" key="1">
    <source>
        <dbReference type="SAM" id="MobiDB-lite"/>
    </source>
</evidence>
<evidence type="ECO:0000313" key="2">
    <source>
        <dbReference type="EMBL" id="QPD05222.1"/>
    </source>
</evidence>
<dbReference type="AlphaFoldDB" id="A0A7S8IZJ1"/>
<feature type="compositionally biased region" description="Basic and acidic residues" evidence="1">
    <location>
        <begin position="39"/>
        <end position="59"/>
    </location>
</feature>
<organism evidence="2 3">
    <name type="scientific">Candidatus Nitrospira kreftii</name>
    <dbReference type="NCBI Taxonomy" id="2652173"/>
    <lineage>
        <taxon>Bacteria</taxon>
        <taxon>Pseudomonadati</taxon>
        <taxon>Nitrospirota</taxon>
        <taxon>Nitrospiria</taxon>
        <taxon>Nitrospirales</taxon>
        <taxon>Nitrospiraceae</taxon>
        <taxon>Nitrospira</taxon>
    </lineage>
</organism>
<feature type="compositionally biased region" description="Basic and acidic residues" evidence="1">
    <location>
        <begin position="11"/>
        <end position="27"/>
    </location>
</feature>